<dbReference type="InterPro" id="IPR029063">
    <property type="entry name" value="SAM-dependent_MTases_sf"/>
</dbReference>
<keyword evidence="3" id="KW-0489">Methyltransferase</keyword>
<dbReference type="GO" id="GO:0032259">
    <property type="term" value="P:methylation"/>
    <property type="evidence" value="ECO:0007669"/>
    <property type="project" value="UniProtKB-KW"/>
</dbReference>
<dbReference type="AlphaFoldDB" id="A0A6A6H5U9"/>
<gene>
    <name evidence="3" type="ORF">EV356DRAFT_487333</name>
</gene>
<dbReference type="InterPro" id="IPR040758">
    <property type="entry name" value="PrmC_N"/>
</dbReference>
<dbReference type="GO" id="GO:0005739">
    <property type="term" value="C:mitochondrion"/>
    <property type="evidence" value="ECO:0007669"/>
    <property type="project" value="TreeGrafter"/>
</dbReference>
<dbReference type="InterPro" id="IPR025714">
    <property type="entry name" value="Methyltranfer_dom"/>
</dbReference>
<dbReference type="InterPro" id="IPR050320">
    <property type="entry name" value="N5-glutamine_MTase"/>
</dbReference>
<dbReference type="PANTHER" id="PTHR18895:SF74">
    <property type="entry name" value="MTRF1L RELEASE FACTOR GLUTAMINE METHYLTRANSFERASE"/>
    <property type="match status" value="1"/>
</dbReference>
<dbReference type="SUPFAM" id="SSF53335">
    <property type="entry name" value="S-adenosyl-L-methionine-dependent methyltransferases"/>
    <property type="match status" value="1"/>
</dbReference>
<dbReference type="GO" id="GO:0008168">
    <property type="term" value="F:methyltransferase activity"/>
    <property type="evidence" value="ECO:0007669"/>
    <property type="project" value="UniProtKB-KW"/>
</dbReference>
<keyword evidence="4" id="KW-1185">Reference proteome</keyword>
<dbReference type="OrthoDB" id="269872at2759"/>
<dbReference type="CDD" id="cd02440">
    <property type="entry name" value="AdoMet_MTases"/>
    <property type="match status" value="1"/>
</dbReference>
<feature type="domain" description="Release factor glutamine methyltransferase N-terminal" evidence="2">
    <location>
        <begin position="30"/>
        <end position="81"/>
    </location>
</feature>
<dbReference type="Proteomes" id="UP000800092">
    <property type="component" value="Unassembled WGS sequence"/>
</dbReference>
<evidence type="ECO:0000259" key="2">
    <source>
        <dbReference type="Pfam" id="PF17827"/>
    </source>
</evidence>
<sequence>MPRLPNSLLSKAGSIDPLVLLILPACRDLNSAKNELRWLREHVQGLVRIKKHTQPFIDERTSLRQLCERRRRGEPLQYILGSEFFGDLEIQCRPGVLIPRQETAASVTRLAQILRDETRQRSRERFKHGYVPGPLQVLDLCCGSGCMSLLLIHHLLEYGVLPPHSHVTGIDISGTAVDLAKLNRARNFPKLENPRMSFLEADIFSDQFVKNNTHGRANSASDSEDVGYSILMANPPYISPAEFVRTTARSVRNFEPKLALVPPDPSSPQVQPGDTFYPRVLEIARAIRPRCMLLEVADMDQATRVTQMVEKMGQKWFGLEIWRDDPSSGESCGLSGTEWLIRGTGNGRSIFVHNFPTPSISKP</sequence>
<reference evidence="3" key="1">
    <citation type="journal article" date="2020" name="Stud. Mycol.">
        <title>101 Dothideomycetes genomes: a test case for predicting lifestyles and emergence of pathogens.</title>
        <authorList>
            <person name="Haridas S."/>
            <person name="Albert R."/>
            <person name="Binder M."/>
            <person name="Bloem J."/>
            <person name="Labutti K."/>
            <person name="Salamov A."/>
            <person name="Andreopoulos B."/>
            <person name="Baker S."/>
            <person name="Barry K."/>
            <person name="Bills G."/>
            <person name="Bluhm B."/>
            <person name="Cannon C."/>
            <person name="Castanera R."/>
            <person name="Culley D."/>
            <person name="Daum C."/>
            <person name="Ezra D."/>
            <person name="Gonzalez J."/>
            <person name="Henrissat B."/>
            <person name="Kuo A."/>
            <person name="Liang C."/>
            <person name="Lipzen A."/>
            <person name="Lutzoni F."/>
            <person name="Magnuson J."/>
            <person name="Mondo S."/>
            <person name="Nolan M."/>
            <person name="Ohm R."/>
            <person name="Pangilinan J."/>
            <person name="Park H.-J."/>
            <person name="Ramirez L."/>
            <person name="Alfaro M."/>
            <person name="Sun H."/>
            <person name="Tritt A."/>
            <person name="Yoshinaga Y."/>
            <person name="Zwiers L.-H."/>
            <person name="Turgeon B."/>
            <person name="Goodwin S."/>
            <person name="Spatafora J."/>
            <person name="Crous P."/>
            <person name="Grigoriev I."/>
        </authorList>
    </citation>
    <scope>NUCLEOTIDE SEQUENCE</scope>
    <source>
        <strain evidence="3">Tuck. ex Michener</strain>
    </source>
</reference>
<evidence type="ECO:0000259" key="1">
    <source>
        <dbReference type="Pfam" id="PF13847"/>
    </source>
</evidence>
<dbReference type="EMBL" id="ML991809">
    <property type="protein sequence ID" value="KAF2233090.1"/>
    <property type="molecule type" value="Genomic_DNA"/>
</dbReference>
<dbReference type="PANTHER" id="PTHR18895">
    <property type="entry name" value="HEMK METHYLTRANSFERASE"/>
    <property type="match status" value="1"/>
</dbReference>
<proteinExistence type="predicted"/>
<dbReference type="Gene3D" id="3.40.50.150">
    <property type="entry name" value="Vaccinia Virus protein VP39"/>
    <property type="match status" value="1"/>
</dbReference>
<evidence type="ECO:0000313" key="4">
    <source>
        <dbReference type="Proteomes" id="UP000800092"/>
    </source>
</evidence>
<name>A0A6A6H5U9_VIRVR</name>
<accession>A0A6A6H5U9</accession>
<feature type="domain" description="Methyltransferase" evidence="1">
    <location>
        <begin position="136"/>
        <end position="205"/>
    </location>
</feature>
<dbReference type="Pfam" id="PF17827">
    <property type="entry name" value="PrmC_N"/>
    <property type="match status" value="1"/>
</dbReference>
<keyword evidence="3" id="KW-0808">Transferase</keyword>
<protein>
    <submittedName>
        <fullName evidence="3">S-adenosyl-L-methionine-dependent methyltransferase</fullName>
    </submittedName>
</protein>
<evidence type="ECO:0000313" key="3">
    <source>
        <dbReference type="EMBL" id="KAF2233090.1"/>
    </source>
</evidence>
<organism evidence="3 4">
    <name type="scientific">Viridothelium virens</name>
    <name type="common">Speckled blister lichen</name>
    <name type="synonym">Trypethelium virens</name>
    <dbReference type="NCBI Taxonomy" id="1048519"/>
    <lineage>
        <taxon>Eukaryota</taxon>
        <taxon>Fungi</taxon>
        <taxon>Dikarya</taxon>
        <taxon>Ascomycota</taxon>
        <taxon>Pezizomycotina</taxon>
        <taxon>Dothideomycetes</taxon>
        <taxon>Dothideomycetes incertae sedis</taxon>
        <taxon>Trypetheliales</taxon>
        <taxon>Trypetheliaceae</taxon>
        <taxon>Viridothelium</taxon>
    </lineage>
</organism>
<dbReference type="Gene3D" id="1.10.8.10">
    <property type="entry name" value="DNA helicase RuvA subunit, C-terminal domain"/>
    <property type="match status" value="1"/>
</dbReference>
<dbReference type="Pfam" id="PF13847">
    <property type="entry name" value="Methyltransf_31"/>
    <property type="match status" value="1"/>
</dbReference>